<sequence>MLCYLLAGHGLPITRRSCKRVRERARCIASISALGASTLQNGWAAREADAPGRVPERDREGLVRRACGTQVTRTTRHSGKWTCCERGKSVSSVSGENHVTISQTTFTREVRAAYC</sequence>
<evidence type="ECO:0000313" key="1">
    <source>
        <dbReference type="EMBL" id="KAK7477815.1"/>
    </source>
</evidence>
<dbReference type="Proteomes" id="UP001519460">
    <property type="component" value="Unassembled WGS sequence"/>
</dbReference>
<gene>
    <name evidence="1" type="ORF">BaRGS_00030998</name>
</gene>
<name>A0ABD0JRW9_9CAEN</name>
<reference evidence="1 2" key="1">
    <citation type="journal article" date="2023" name="Sci. Data">
        <title>Genome assembly of the Korean intertidal mud-creeper Batillaria attramentaria.</title>
        <authorList>
            <person name="Patra A.K."/>
            <person name="Ho P.T."/>
            <person name="Jun S."/>
            <person name="Lee S.J."/>
            <person name="Kim Y."/>
            <person name="Won Y.J."/>
        </authorList>
    </citation>
    <scope>NUCLEOTIDE SEQUENCE [LARGE SCALE GENOMIC DNA]</scope>
    <source>
        <strain evidence="1">Wonlab-2016</strain>
    </source>
</reference>
<dbReference type="AlphaFoldDB" id="A0ABD0JRW9"/>
<proteinExistence type="predicted"/>
<comment type="caution">
    <text evidence="1">The sequence shown here is derived from an EMBL/GenBank/DDBJ whole genome shotgun (WGS) entry which is preliminary data.</text>
</comment>
<evidence type="ECO:0008006" key="3">
    <source>
        <dbReference type="Google" id="ProtNLM"/>
    </source>
</evidence>
<keyword evidence="2" id="KW-1185">Reference proteome</keyword>
<dbReference type="EMBL" id="JACVVK020000341">
    <property type="protein sequence ID" value="KAK7477815.1"/>
    <property type="molecule type" value="Genomic_DNA"/>
</dbReference>
<organism evidence="1 2">
    <name type="scientific">Batillaria attramentaria</name>
    <dbReference type="NCBI Taxonomy" id="370345"/>
    <lineage>
        <taxon>Eukaryota</taxon>
        <taxon>Metazoa</taxon>
        <taxon>Spiralia</taxon>
        <taxon>Lophotrochozoa</taxon>
        <taxon>Mollusca</taxon>
        <taxon>Gastropoda</taxon>
        <taxon>Caenogastropoda</taxon>
        <taxon>Sorbeoconcha</taxon>
        <taxon>Cerithioidea</taxon>
        <taxon>Batillariidae</taxon>
        <taxon>Batillaria</taxon>
    </lineage>
</organism>
<protein>
    <recommendedName>
        <fullName evidence="3">Secreted protein</fullName>
    </recommendedName>
</protein>
<evidence type="ECO:0000313" key="2">
    <source>
        <dbReference type="Proteomes" id="UP001519460"/>
    </source>
</evidence>
<accession>A0ABD0JRW9</accession>